<protein>
    <submittedName>
        <fullName evidence="1">Uncharacterized protein</fullName>
    </submittedName>
</protein>
<name>U9T7U8_RHIID</name>
<evidence type="ECO:0000313" key="1">
    <source>
        <dbReference type="EMBL" id="ESA04215.1"/>
    </source>
</evidence>
<accession>U9T7U8</accession>
<dbReference type="AlphaFoldDB" id="U9T7U8"/>
<dbReference type="EMBL" id="KI294492">
    <property type="protein sequence ID" value="ESA04215.1"/>
    <property type="molecule type" value="Genomic_DNA"/>
</dbReference>
<reference evidence="1" key="1">
    <citation type="submission" date="2013-07" db="EMBL/GenBank/DDBJ databases">
        <title>The genome of an arbuscular mycorrhizal fungus provides insights into the evolution of the oldest plant symbiosis.</title>
        <authorList>
            <consortium name="DOE Joint Genome Institute"/>
            <person name="Tisserant E."/>
            <person name="Malbreil M."/>
            <person name="Kuo A."/>
            <person name="Kohler A."/>
            <person name="Symeonidi A."/>
            <person name="Balestrini R."/>
            <person name="Charron P."/>
            <person name="Duensing N."/>
            <person name="Frei-dit-Frey N."/>
            <person name="Gianinazzi-Pearson V."/>
            <person name="Gilbert B."/>
            <person name="Handa Y."/>
            <person name="Hijri M."/>
            <person name="Kaul R."/>
            <person name="Kawaguchi M."/>
            <person name="Krajinski F."/>
            <person name="Lammers P."/>
            <person name="Lapierre D."/>
            <person name="Masclaux F.G."/>
            <person name="Murat C."/>
            <person name="Morin E."/>
            <person name="Ndikumana S."/>
            <person name="Pagni M."/>
            <person name="Petitpierre D."/>
            <person name="Requena N."/>
            <person name="Rosikiewicz P."/>
            <person name="Riley R."/>
            <person name="Saito K."/>
            <person name="San Clemente H."/>
            <person name="Shapiro H."/>
            <person name="van Tuinen D."/>
            <person name="Becard G."/>
            <person name="Bonfante P."/>
            <person name="Paszkowski U."/>
            <person name="Shachar-Hill Y."/>
            <person name="Young J.P."/>
            <person name="Sanders I.R."/>
            <person name="Henrissat B."/>
            <person name="Rensing S.A."/>
            <person name="Grigoriev I.V."/>
            <person name="Corradi N."/>
            <person name="Roux C."/>
            <person name="Martin F."/>
        </authorList>
    </citation>
    <scope>NUCLEOTIDE SEQUENCE</scope>
    <source>
        <strain evidence="1">DAOM 197198</strain>
    </source>
</reference>
<sequence length="88" mass="10430">MEKAFGFAKKTLDLTQKLDYYNELNGLLQTYINEKQQELLCNQTTDESITGNQQENIECSNTVTLRWREFYMKKNVVKGRFENNKKNP</sequence>
<gene>
    <name evidence="1" type="ORF">GLOINDRAFT_4820</name>
</gene>
<organism evidence="1">
    <name type="scientific">Rhizophagus irregularis (strain DAOM 181602 / DAOM 197198 / MUCL 43194)</name>
    <name type="common">Arbuscular mycorrhizal fungus</name>
    <name type="synonym">Glomus intraradices</name>
    <dbReference type="NCBI Taxonomy" id="747089"/>
    <lineage>
        <taxon>Eukaryota</taxon>
        <taxon>Fungi</taxon>
        <taxon>Fungi incertae sedis</taxon>
        <taxon>Mucoromycota</taxon>
        <taxon>Glomeromycotina</taxon>
        <taxon>Glomeromycetes</taxon>
        <taxon>Glomerales</taxon>
        <taxon>Glomeraceae</taxon>
        <taxon>Rhizophagus</taxon>
    </lineage>
</organism>
<proteinExistence type="predicted"/>
<dbReference type="VEuPathDB" id="FungiDB:RhiirFUN_019221"/>
<dbReference type="HOGENOM" id="CLU_190144_0_0_1"/>